<dbReference type="EMBL" id="FNDK01000002">
    <property type="protein sequence ID" value="SDH19564.1"/>
    <property type="molecule type" value="Genomic_DNA"/>
</dbReference>
<evidence type="ECO:0000313" key="2">
    <source>
        <dbReference type="Proteomes" id="UP000199163"/>
    </source>
</evidence>
<protein>
    <submittedName>
        <fullName evidence="1">Uncharacterized protein</fullName>
    </submittedName>
</protein>
<proteinExistence type="predicted"/>
<organism evidence="1 2">
    <name type="scientific">Alteribacillus persepolensis</name>
    <dbReference type="NCBI Taxonomy" id="568899"/>
    <lineage>
        <taxon>Bacteria</taxon>
        <taxon>Bacillati</taxon>
        <taxon>Bacillota</taxon>
        <taxon>Bacilli</taxon>
        <taxon>Bacillales</taxon>
        <taxon>Bacillaceae</taxon>
        <taxon>Alteribacillus</taxon>
    </lineage>
</organism>
<dbReference type="Pfam" id="PF20074">
    <property type="entry name" value="DUF6470"/>
    <property type="match status" value="1"/>
</dbReference>
<evidence type="ECO:0000313" key="1">
    <source>
        <dbReference type="EMBL" id="SDH19564.1"/>
    </source>
</evidence>
<dbReference type="STRING" id="568899.SAMN05192534_102134"/>
<accession>A0A1G8AF18</accession>
<dbReference type="AlphaFoldDB" id="A0A1G8AF18"/>
<dbReference type="Proteomes" id="UP000199163">
    <property type="component" value="Unassembled WGS sequence"/>
</dbReference>
<reference evidence="1 2" key="1">
    <citation type="submission" date="2016-10" db="EMBL/GenBank/DDBJ databases">
        <authorList>
            <person name="de Groot N.N."/>
        </authorList>
    </citation>
    <scope>NUCLEOTIDE SEQUENCE [LARGE SCALE GENOMIC DNA]</scope>
    <source>
        <strain evidence="1 2">DSM 21632</strain>
    </source>
</reference>
<dbReference type="OrthoDB" id="2112831at2"/>
<sequence length="96" mass="10844">MNIPMVEITMTHAKLGMNMSRPPLEIKQRPADIHIEQNFQHTVHISTESASVKIDQSEAFADANMIHPFDRLKQYAEKGKQAALEYAAKKRVKANG</sequence>
<keyword evidence="2" id="KW-1185">Reference proteome</keyword>
<dbReference type="InterPro" id="IPR045527">
    <property type="entry name" value="DUF6470"/>
</dbReference>
<gene>
    <name evidence="1" type="ORF">SAMN05192534_102134</name>
</gene>
<name>A0A1G8AF18_9BACI</name>